<comment type="caution">
    <text evidence="2">The sequence shown here is derived from an EMBL/GenBank/DDBJ whole genome shotgun (WGS) entry which is preliminary data.</text>
</comment>
<evidence type="ECO:0000313" key="3">
    <source>
        <dbReference type="Proteomes" id="UP000018320"/>
    </source>
</evidence>
<reference evidence="3" key="1">
    <citation type="submission" date="2012-02" db="EMBL/GenBank/DDBJ databases">
        <title>Genome sequencing of Giardia lamblia Genotypes A2 and B isolates (DH and GS) and comparative analysis with the genomes of Genotypes A1 and E (WB and Pig).</title>
        <authorList>
            <person name="Adam R."/>
            <person name="Dahlstrom E."/>
            <person name="Martens C."/>
            <person name="Bruno D."/>
            <person name="Barbian K."/>
            <person name="Porcella S.F."/>
            <person name="Nash T."/>
        </authorList>
    </citation>
    <scope>NUCLEOTIDE SEQUENCE</scope>
    <source>
        <strain evidence="3">DH</strain>
    </source>
</reference>
<dbReference type="Proteomes" id="UP000018320">
    <property type="component" value="Unassembled WGS sequence"/>
</dbReference>
<feature type="region of interest" description="Disordered" evidence="1">
    <location>
        <begin position="389"/>
        <end position="422"/>
    </location>
</feature>
<dbReference type="VEuPathDB" id="GiardiaDB:QR46_4186"/>
<dbReference type="EMBL" id="AHGT01000087">
    <property type="protein sequence ID" value="ESU35341.1"/>
    <property type="molecule type" value="Genomic_DNA"/>
</dbReference>
<dbReference type="PANTHER" id="PTHR46533">
    <property type="entry name" value="ZINC FINGER MYND DOMAIN-CONTAINING PROTEIN 12"/>
    <property type="match status" value="1"/>
</dbReference>
<protein>
    <recommendedName>
        <fullName evidence="4">MYND-type domain-containing protein</fullName>
    </recommendedName>
</protein>
<feature type="compositionally biased region" description="Low complexity" evidence="1">
    <location>
        <begin position="412"/>
        <end position="422"/>
    </location>
</feature>
<evidence type="ECO:0008006" key="4">
    <source>
        <dbReference type="Google" id="ProtNLM"/>
    </source>
</evidence>
<sequence>MMKAILELQNLEYSENGDGMSPEEYRWYVMTKEKLRTQSFDLLKPLNPLAIPKNRQISCDLCSKRATLQCLACRSHWCTYEHFLLDSESIHFYICPKLAEVWAMSFVPGRYESIEDIVKGRAETTVQLGMLKEICEMASEKAKEYITSRCFIMAIAPSVRYIILAEHIYSTNSYEYVKANTLLVQAHLGLEKYAYVQDALPRLKSGMHYLLLSTLTTMGHKYYERKYDARTLALRTGTRTGFGDVLISLQSDLLPIRIVAQLPKNILQLMSLICHIAGTMFLDSNRFPEALDNYSHSAYLMSLAYGPTSLEATLIYYGVAKTFIRKAQIKIEKERDRGERGSVGSSSTFEAEASQSNPDPKLRLQHSIKRLICHNKTVQEKGRRPVTAMAAGRPPMGIPHAKPKSATRVPKSSESTGIASSSSMGIYLSDERPAHPAIAPAPSPPRHLKRFDRYIEDVTFDLSGEPSARFCNLGKGLKQGINMLRIIVDVWAIAIRRQFNKGCILNFPHAELGDPISMLLEIQMIYSLYLGKDTLEYGHVSLTLALLYTMYDREFDGFSHVKKAHAAFTECLRGIENSQKKADKAIIQQHLIEAEDVMHALSFFVRKVSKPNINTSSQAMHNLQPLVRPLGVTATLGGKV</sequence>
<dbReference type="PANTHER" id="PTHR46533:SF1">
    <property type="entry name" value="ZINC FINGER MYND DOMAIN-CONTAINING PROTEIN 12"/>
    <property type="match status" value="1"/>
</dbReference>
<accession>V6T900</accession>
<dbReference type="AlphaFoldDB" id="V6T900"/>
<dbReference type="VEuPathDB" id="GiardiaDB:GL50803_0015547"/>
<name>V6T900_GIAIN</name>
<proteinExistence type="predicted"/>
<reference evidence="2 3" key="2">
    <citation type="journal article" date="2013" name="Genome Biol. Evol.">
        <title>Genome sequencing of Giardia lamblia genotypes A2 and B isolates (DH and GS) and comparative analysis with the genomes of genotypes A1 and E (WB and Pig).</title>
        <authorList>
            <person name="Adam R.D."/>
            <person name="Dahlstrom E.W."/>
            <person name="Martens C.A."/>
            <person name="Bruno D.P."/>
            <person name="Barbian K.D."/>
            <person name="Ricklefs S.M."/>
            <person name="Hernandez M.M."/>
            <person name="Narla N.P."/>
            <person name="Patel R.B."/>
            <person name="Porcella S.F."/>
            <person name="Nash T.E."/>
        </authorList>
    </citation>
    <scope>NUCLEOTIDE SEQUENCE [LARGE SCALE GENOMIC DNA]</scope>
    <source>
        <strain evidence="2 3">DH</strain>
    </source>
</reference>
<dbReference type="VEuPathDB" id="GiardiaDB:DHA2_153023"/>
<organism evidence="2 3">
    <name type="scientific">Giardia intestinalis</name>
    <name type="common">Giardia lamblia</name>
    <dbReference type="NCBI Taxonomy" id="5741"/>
    <lineage>
        <taxon>Eukaryota</taxon>
        <taxon>Metamonada</taxon>
        <taxon>Diplomonadida</taxon>
        <taxon>Hexamitidae</taxon>
        <taxon>Giardiinae</taxon>
        <taxon>Giardia</taxon>
    </lineage>
</organism>
<evidence type="ECO:0000313" key="2">
    <source>
        <dbReference type="EMBL" id="ESU35341.1"/>
    </source>
</evidence>
<gene>
    <name evidence="2" type="ORF">DHA2_153023</name>
</gene>
<feature type="region of interest" description="Disordered" evidence="1">
    <location>
        <begin position="334"/>
        <end position="361"/>
    </location>
</feature>
<evidence type="ECO:0000256" key="1">
    <source>
        <dbReference type="SAM" id="MobiDB-lite"/>
    </source>
</evidence>
<dbReference type="InterPro" id="IPR053248">
    <property type="entry name" value="Zinc_finger_MYND_domain"/>
</dbReference>
<feature type="compositionally biased region" description="Polar residues" evidence="1">
    <location>
        <begin position="343"/>
        <end position="358"/>
    </location>
</feature>
<dbReference type="VEuPathDB" id="GiardiaDB:GL50581_1208"/>